<comment type="caution">
    <text evidence="1">The sequence shown here is derived from an EMBL/GenBank/DDBJ whole genome shotgun (WGS) entry which is preliminary data.</text>
</comment>
<dbReference type="Proteomes" id="UP000275076">
    <property type="component" value="Unassembled WGS sequence"/>
</dbReference>
<evidence type="ECO:0000313" key="2">
    <source>
        <dbReference type="Proteomes" id="UP000275076"/>
    </source>
</evidence>
<reference evidence="1 2" key="1">
    <citation type="submission" date="2018-10" db="EMBL/GenBank/DDBJ databases">
        <title>Draft genome sequence of Bacillus salarius IM0101, isolated from a hypersaline soil in Inner Mongolia, China.</title>
        <authorList>
            <person name="Yamprayoonswat W."/>
            <person name="Boonvisut S."/>
            <person name="Jumpathong W."/>
            <person name="Sittihan S."/>
            <person name="Ruangsuj P."/>
            <person name="Wanthongcharoen S."/>
            <person name="Thongpramul N."/>
            <person name="Pimmason S."/>
            <person name="Yu B."/>
            <person name="Yasawong M."/>
        </authorList>
    </citation>
    <scope>NUCLEOTIDE SEQUENCE [LARGE SCALE GENOMIC DNA]</scope>
    <source>
        <strain evidence="1 2">IM0101</strain>
    </source>
</reference>
<dbReference type="AlphaFoldDB" id="A0A3R9P6U2"/>
<protein>
    <submittedName>
        <fullName evidence="1">Uncharacterized protein</fullName>
    </submittedName>
</protein>
<name>A0A3R9P6U2_9BACI</name>
<dbReference type="EMBL" id="RBVX01000014">
    <property type="protein sequence ID" value="RSL32490.1"/>
    <property type="molecule type" value="Genomic_DNA"/>
</dbReference>
<keyword evidence="2" id="KW-1185">Reference proteome</keyword>
<gene>
    <name evidence="1" type="ORF">D7Z54_15150</name>
</gene>
<accession>A0A3R9P6U2</accession>
<sequence length="82" mass="9647">MVRLKGGKYYSHVYGHTILLVYLQNNICELYINKTYAGLCPFSYVKQEVNRLEKRSKTKRVEYEGLNIWKEAEKGTMINIVV</sequence>
<evidence type="ECO:0000313" key="1">
    <source>
        <dbReference type="EMBL" id="RSL32490.1"/>
    </source>
</evidence>
<proteinExistence type="predicted"/>
<organism evidence="1 2">
    <name type="scientific">Salibacterium salarium</name>
    <dbReference type="NCBI Taxonomy" id="284579"/>
    <lineage>
        <taxon>Bacteria</taxon>
        <taxon>Bacillati</taxon>
        <taxon>Bacillota</taxon>
        <taxon>Bacilli</taxon>
        <taxon>Bacillales</taxon>
        <taxon>Bacillaceae</taxon>
    </lineage>
</organism>